<accession>A0A328TY93</accession>
<dbReference type="Proteomes" id="UP000249260">
    <property type="component" value="Unassembled WGS sequence"/>
</dbReference>
<dbReference type="AlphaFoldDB" id="A0A328TY93"/>
<dbReference type="EMBL" id="QLUW01000004">
    <property type="protein sequence ID" value="RAP74712.1"/>
    <property type="molecule type" value="Genomic_DNA"/>
</dbReference>
<sequence>MVEEDKQITAMEQALRRNRQLNNDQLAELSMVSVQRIRAYIRKGKLKLCDYPNLADACDLCAGPIRQGKLCIDCTVRIKEDIQLDLERSKQKRTQPIFLSRNSR</sequence>
<evidence type="ECO:0000313" key="1">
    <source>
        <dbReference type="EMBL" id="RAP74712.1"/>
    </source>
</evidence>
<name>A0A328TY93_9BACL</name>
<protein>
    <submittedName>
        <fullName evidence="1">Uncharacterized protein</fullName>
    </submittedName>
</protein>
<reference evidence="1 2" key="1">
    <citation type="submission" date="2018-06" db="EMBL/GenBank/DDBJ databases">
        <title>Paenibacillus montanisoli sp. nov., isolated from mountain area soil.</title>
        <authorList>
            <person name="Wu M."/>
        </authorList>
    </citation>
    <scope>NUCLEOTIDE SEQUENCE [LARGE SCALE GENOMIC DNA]</scope>
    <source>
        <strain evidence="1 2">RA17</strain>
    </source>
</reference>
<comment type="caution">
    <text evidence="1">The sequence shown here is derived from an EMBL/GenBank/DDBJ whole genome shotgun (WGS) entry which is preliminary data.</text>
</comment>
<proteinExistence type="predicted"/>
<gene>
    <name evidence="1" type="ORF">DL346_21970</name>
</gene>
<keyword evidence="2" id="KW-1185">Reference proteome</keyword>
<organism evidence="1 2">
    <name type="scientific">Paenibacillus montanisoli</name>
    <dbReference type="NCBI Taxonomy" id="2081970"/>
    <lineage>
        <taxon>Bacteria</taxon>
        <taxon>Bacillati</taxon>
        <taxon>Bacillota</taxon>
        <taxon>Bacilli</taxon>
        <taxon>Bacillales</taxon>
        <taxon>Paenibacillaceae</taxon>
        <taxon>Paenibacillus</taxon>
    </lineage>
</organism>
<evidence type="ECO:0000313" key="2">
    <source>
        <dbReference type="Proteomes" id="UP000249260"/>
    </source>
</evidence>